<dbReference type="Gene3D" id="3.30.720.120">
    <property type="match status" value="1"/>
</dbReference>
<dbReference type="RefSeq" id="WP_106238411.1">
    <property type="nucleotide sequence ID" value="NZ_PVNG01000005.1"/>
</dbReference>
<dbReference type="Proteomes" id="UP000238312">
    <property type="component" value="Unassembled WGS sequence"/>
</dbReference>
<proteinExistence type="predicted"/>
<sequence>MTRTVYALARYQDCQAAIDFLTGAFGFGVRETSKDDAGVVNHAELLVGDDIIMIGQGRPGGPGIYVAVDDVDAHHDRAKAAGASITMALVDQPYGSREYGCADAEGNPWFFGTYRP</sequence>
<dbReference type="PROSITE" id="PS51819">
    <property type="entry name" value="VOC"/>
    <property type="match status" value="1"/>
</dbReference>
<dbReference type="OrthoDB" id="9806868at2"/>
<gene>
    <name evidence="2" type="ORF">B0I32_10543</name>
</gene>
<accession>A0A2T0N356</accession>
<dbReference type="Gene3D" id="3.30.720.110">
    <property type="match status" value="1"/>
</dbReference>
<dbReference type="InterPro" id="IPR029068">
    <property type="entry name" value="Glyas_Bleomycin-R_OHBP_Dase"/>
</dbReference>
<protein>
    <submittedName>
        <fullName evidence="2">Putative glyoxalase superfamily protein PhnB</fullName>
    </submittedName>
</protein>
<evidence type="ECO:0000313" key="3">
    <source>
        <dbReference type="Proteomes" id="UP000238312"/>
    </source>
</evidence>
<dbReference type="PANTHER" id="PTHR34109:SF1">
    <property type="entry name" value="VOC DOMAIN-CONTAINING PROTEIN"/>
    <property type="match status" value="1"/>
</dbReference>
<dbReference type="InterPro" id="IPR037523">
    <property type="entry name" value="VOC_core"/>
</dbReference>
<keyword evidence="3" id="KW-1185">Reference proteome</keyword>
<dbReference type="PANTHER" id="PTHR34109">
    <property type="entry name" value="BNAUNNG04460D PROTEIN-RELATED"/>
    <property type="match status" value="1"/>
</dbReference>
<dbReference type="AlphaFoldDB" id="A0A2T0N356"/>
<dbReference type="EMBL" id="PVNG01000005">
    <property type="protein sequence ID" value="PRX66603.1"/>
    <property type="molecule type" value="Genomic_DNA"/>
</dbReference>
<comment type="caution">
    <text evidence="2">The sequence shown here is derived from an EMBL/GenBank/DDBJ whole genome shotgun (WGS) entry which is preliminary data.</text>
</comment>
<organism evidence="2 3">
    <name type="scientific">Nonomuraea fuscirosea</name>
    <dbReference type="NCBI Taxonomy" id="1291556"/>
    <lineage>
        <taxon>Bacteria</taxon>
        <taxon>Bacillati</taxon>
        <taxon>Actinomycetota</taxon>
        <taxon>Actinomycetes</taxon>
        <taxon>Streptosporangiales</taxon>
        <taxon>Streptosporangiaceae</taxon>
        <taxon>Nonomuraea</taxon>
    </lineage>
</organism>
<dbReference type="Pfam" id="PF00903">
    <property type="entry name" value="Glyoxalase"/>
    <property type="match status" value="1"/>
</dbReference>
<reference evidence="2 3" key="1">
    <citation type="submission" date="2018-03" db="EMBL/GenBank/DDBJ databases">
        <title>Genomic Encyclopedia of Type Strains, Phase III (KMG-III): the genomes of soil and plant-associated and newly described type strains.</title>
        <authorList>
            <person name="Whitman W."/>
        </authorList>
    </citation>
    <scope>NUCLEOTIDE SEQUENCE [LARGE SCALE GENOMIC DNA]</scope>
    <source>
        <strain evidence="2 3">CGMCC 4.7104</strain>
    </source>
</reference>
<dbReference type="SUPFAM" id="SSF54593">
    <property type="entry name" value="Glyoxalase/Bleomycin resistance protein/Dihydroxybiphenyl dioxygenase"/>
    <property type="match status" value="1"/>
</dbReference>
<feature type="domain" description="VOC" evidence="1">
    <location>
        <begin position="3"/>
        <end position="114"/>
    </location>
</feature>
<evidence type="ECO:0000313" key="2">
    <source>
        <dbReference type="EMBL" id="PRX66603.1"/>
    </source>
</evidence>
<dbReference type="InterPro" id="IPR004360">
    <property type="entry name" value="Glyas_Fos-R_dOase_dom"/>
</dbReference>
<name>A0A2T0N356_9ACTN</name>
<evidence type="ECO:0000259" key="1">
    <source>
        <dbReference type="PROSITE" id="PS51819"/>
    </source>
</evidence>